<evidence type="ECO:0000313" key="3">
    <source>
        <dbReference type="Proteomes" id="UP001397290"/>
    </source>
</evidence>
<evidence type="ECO:0000313" key="2">
    <source>
        <dbReference type="EMBL" id="KAK8147692.1"/>
    </source>
</evidence>
<dbReference type="InterPro" id="IPR025676">
    <property type="entry name" value="Clr5_dom"/>
</dbReference>
<keyword evidence="3" id="KW-1185">Reference proteome</keyword>
<dbReference type="EMBL" id="JAAHCF010000132">
    <property type="protein sequence ID" value="KAK8147692.1"/>
    <property type="molecule type" value="Genomic_DNA"/>
</dbReference>
<dbReference type="PANTHER" id="PTHR38788:SF3">
    <property type="entry name" value="CLR5 DOMAIN-CONTAINING PROTEIN"/>
    <property type="match status" value="1"/>
</dbReference>
<feature type="domain" description="Clr5" evidence="1">
    <location>
        <begin position="56"/>
        <end position="107"/>
    </location>
</feature>
<dbReference type="AlphaFoldDB" id="A0AAW0RZI2"/>
<reference evidence="2 3" key="1">
    <citation type="submission" date="2020-02" db="EMBL/GenBank/DDBJ databases">
        <title>Comparative genomics of the hypocrealean fungal genus Beauvera.</title>
        <authorList>
            <person name="Showalter D.N."/>
            <person name="Bushley K.E."/>
            <person name="Rehner S.A."/>
        </authorList>
    </citation>
    <scope>NUCLEOTIDE SEQUENCE [LARGE SCALE GENOMIC DNA]</scope>
    <source>
        <strain evidence="2 3">ARSEF4384</strain>
    </source>
</reference>
<dbReference type="Proteomes" id="UP001397290">
    <property type="component" value="Unassembled WGS sequence"/>
</dbReference>
<accession>A0AAW0RZI2</accession>
<evidence type="ECO:0000259" key="1">
    <source>
        <dbReference type="Pfam" id="PF14420"/>
    </source>
</evidence>
<dbReference type="PANTHER" id="PTHR38788">
    <property type="entry name" value="CLR5 DOMAIN-CONTAINING PROTEIN"/>
    <property type="match status" value="1"/>
</dbReference>
<protein>
    <recommendedName>
        <fullName evidence="1">Clr5 domain-containing protein</fullName>
    </recommendedName>
</protein>
<dbReference type="Pfam" id="PF14420">
    <property type="entry name" value="Clr5"/>
    <property type="match status" value="1"/>
</dbReference>
<organism evidence="2 3">
    <name type="scientific">Beauveria asiatica</name>
    <dbReference type="NCBI Taxonomy" id="1069075"/>
    <lineage>
        <taxon>Eukaryota</taxon>
        <taxon>Fungi</taxon>
        <taxon>Dikarya</taxon>
        <taxon>Ascomycota</taxon>
        <taxon>Pezizomycotina</taxon>
        <taxon>Sordariomycetes</taxon>
        <taxon>Hypocreomycetidae</taxon>
        <taxon>Hypocreales</taxon>
        <taxon>Cordycipitaceae</taxon>
        <taxon>Beauveria</taxon>
    </lineage>
</organism>
<proteinExistence type="predicted"/>
<gene>
    <name evidence="2" type="ORF">G3M48_001210</name>
</gene>
<sequence length="393" mass="42969">MNIPGPPLFGEGFQEPINSDNYGASARDFAGRVSAAPDHGAVAVPRDTDNLTQHSSKEWEDRKETIIELFICRDLILKDVVSVMKAQGFHASEKQYRARFAAWHVRKNLNPSHKRIIAHIWLWRKQKCGQETAFIAWSRLVPERQLKAIVKKYARPLGPDDPTSNGIRDKTAMPPPFWLYYCTPPWFNASDGLGELATPSTSSDLEELLHVTTENNGIVAPADRELFQFAPPDPANLPTLPWPDPEQVSLAMNTMHQLLPAEPICFHSGSSAGPAVVSLVNAASNQHQQTAEDMPGCSPNNEAAGEQAADSGGHAVDIYPNILQQPCGQYLHSFPNAFVAHGGFDQLSMQGNAPRQVELSGAHEQSLGDPTIFELYSTDPSFSATGSAGSWAI</sequence>
<name>A0AAW0RZI2_9HYPO</name>
<comment type="caution">
    <text evidence="2">The sequence shown here is derived from an EMBL/GenBank/DDBJ whole genome shotgun (WGS) entry which is preliminary data.</text>
</comment>